<dbReference type="Proteomes" id="UP001501676">
    <property type="component" value="Unassembled WGS sequence"/>
</dbReference>
<feature type="transmembrane region" description="Helical" evidence="1">
    <location>
        <begin position="153"/>
        <end position="175"/>
    </location>
</feature>
<evidence type="ECO:0000256" key="1">
    <source>
        <dbReference type="SAM" id="Phobius"/>
    </source>
</evidence>
<proteinExistence type="predicted"/>
<protein>
    <recommendedName>
        <fullName evidence="4">ABC-2 transporter permease</fullName>
    </recommendedName>
</protein>
<accession>A0ABP6SQ20</accession>
<feature type="transmembrane region" description="Helical" evidence="1">
    <location>
        <begin position="121"/>
        <end position="141"/>
    </location>
</feature>
<evidence type="ECO:0008006" key="4">
    <source>
        <dbReference type="Google" id="ProtNLM"/>
    </source>
</evidence>
<dbReference type="EMBL" id="BAAAYN010000001">
    <property type="protein sequence ID" value="GAA3381642.1"/>
    <property type="molecule type" value="Genomic_DNA"/>
</dbReference>
<keyword evidence="1" id="KW-0472">Membrane</keyword>
<evidence type="ECO:0000313" key="2">
    <source>
        <dbReference type="EMBL" id="GAA3381642.1"/>
    </source>
</evidence>
<dbReference type="RefSeq" id="WP_345725829.1">
    <property type="nucleotide sequence ID" value="NZ_BAAAYN010000001.1"/>
</dbReference>
<feature type="transmembrane region" description="Helical" evidence="1">
    <location>
        <begin position="195"/>
        <end position="221"/>
    </location>
</feature>
<evidence type="ECO:0000313" key="3">
    <source>
        <dbReference type="Proteomes" id="UP001501676"/>
    </source>
</evidence>
<feature type="transmembrane region" description="Helical" evidence="1">
    <location>
        <begin position="91"/>
        <end position="115"/>
    </location>
</feature>
<comment type="caution">
    <text evidence="2">The sequence shown here is derived from an EMBL/GenBank/DDBJ whole genome shotgun (WGS) entry which is preliminary data.</text>
</comment>
<dbReference type="Pfam" id="PF13346">
    <property type="entry name" value="ABC2_membrane_5"/>
    <property type="match status" value="1"/>
</dbReference>
<keyword evidence="3" id="KW-1185">Reference proteome</keyword>
<feature type="transmembrane region" description="Helical" evidence="1">
    <location>
        <begin position="46"/>
        <end position="63"/>
    </location>
</feature>
<keyword evidence="1" id="KW-1133">Transmembrane helix</keyword>
<reference evidence="3" key="1">
    <citation type="journal article" date="2019" name="Int. J. Syst. Evol. Microbiol.">
        <title>The Global Catalogue of Microorganisms (GCM) 10K type strain sequencing project: providing services to taxonomists for standard genome sequencing and annotation.</title>
        <authorList>
            <consortium name="The Broad Institute Genomics Platform"/>
            <consortium name="The Broad Institute Genome Sequencing Center for Infectious Disease"/>
            <person name="Wu L."/>
            <person name="Ma J."/>
        </authorList>
    </citation>
    <scope>NUCLEOTIDE SEQUENCE [LARGE SCALE GENOMIC DNA]</scope>
    <source>
        <strain evidence="3">JCM 9458</strain>
    </source>
</reference>
<keyword evidence="1" id="KW-0812">Transmembrane</keyword>
<sequence>MYAIARFVGLDLRSMRPNAKFLIIPGAIVVVANLASSAVLLSPYPLIPTMSCLVVLNTVHHLFGNDERGRLDTLYTALGIRRQHVVLGRHATCLLMLIAFTVAGTLLAPIAALAFGAEFDWAVAATVAAASVTLIGTLLATQLPAYFATGPGPIRIVAIFPPAIVMAVVFGAWGFPAVRAAVLSWLDDASPARLAVAAITAIATLSIFGLASTTLSARLYARRDL</sequence>
<dbReference type="InterPro" id="IPR025699">
    <property type="entry name" value="ABC2_memb-like"/>
</dbReference>
<organism evidence="2 3">
    <name type="scientific">Cryptosporangium minutisporangium</name>
    <dbReference type="NCBI Taxonomy" id="113569"/>
    <lineage>
        <taxon>Bacteria</taxon>
        <taxon>Bacillati</taxon>
        <taxon>Actinomycetota</taxon>
        <taxon>Actinomycetes</taxon>
        <taxon>Cryptosporangiales</taxon>
        <taxon>Cryptosporangiaceae</taxon>
        <taxon>Cryptosporangium</taxon>
    </lineage>
</organism>
<name>A0ABP6SQ20_9ACTN</name>
<gene>
    <name evidence="2" type="ORF">GCM10020369_00370</name>
</gene>
<feature type="transmembrane region" description="Helical" evidence="1">
    <location>
        <begin position="21"/>
        <end position="40"/>
    </location>
</feature>